<name>A0A2A9NNN0_9AGAR</name>
<dbReference type="InterPro" id="IPR010487">
    <property type="entry name" value="NGRN/Rrg9"/>
</dbReference>
<evidence type="ECO:0000256" key="1">
    <source>
        <dbReference type="ARBA" id="ARBA00003548"/>
    </source>
</evidence>
<evidence type="ECO:0000256" key="2">
    <source>
        <dbReference type="ARBA" id="ARBA00010895"/>
    </source>
</evidence>
<feature type="region of interest" description="Disordered" evidence="4">
    <location>
        <begin position="136"/>
        <end position="158"/>
    </location>
</feature>
<feature type="non-terminal residue" evidence="5">
    <location>
        <position position="1"/>
    </location>
</feature>
<dbReference type="Pfam" id="PF06413">
    <property type="entry name" value="Neugrin"/>
    <property type="match status" value="1"/>
</dbReference>
<dbReference type="AlphaFoldDB" id="A0A2A9NNN0"/>
<dbReference type="Proteomes" id="UP000242287">
    <property type="component" value="Unassembled WGS sequence"/>
</dbReference>
<protein>
    <recommendedName>
        <fullName evidence="3">Required for respiratory growth protein 9, mitochondrial</fullName>
    </recommendedName>
</protein>
<dbReference type="STRING" id="703135.A0A2A9NNN0"/>
<dbReference type="PANTHER" id="PTHR13475:SF3">
    <property type="entry name" value="NEUGRIN"/>
    <property type="match status" value="1"/>
</dbReference>
<feature type="region of interest" description="Disordered" evidence="4">
    <location>
        <begin position="1"/>
        <end position="61"/>
    </location>
</feature>
<evidence type="ECO:0000256" key="3">
    <source>
        <dbReference type="ARBA" id="ARBA00013566"/>
    </source>
</evidence>
<evidence type="ECO:0000313" key="5">
    <source>
        <dbReference type="EMBL" id="PFH49346.1"/>
    </source>
</evidence>
<organism evidence="5 6">
    <name type="scientific">Amanita thiersii Skay4041</name>
    <dbReference type="NCBI Taxonomy" id="703135"/>
    <lineage>
        <taxon>Eukaryota</taxon>
        <taxon>Fungi</taxon>
        <taxon>Dikarya</taxon>
        <taxon>Basidiomycota</taxon>
        <taxon>Agaricomycotina</taxon>
        <taxon>Agaricomycetes</taxon>
        <taxon>Agaricomycetidae</taxon>
        <taxon>Agaricales</taxon>
        <taxon>Pluteineae</taxon>
        <taxon>Amanitaceae</taxon>
        <taxon>Amanita</taxon>
    </lineage>
</organism>
<feature type="non-terminal residue" evidence="5">
    <location>
        <position position="158"/>
    </location>
</feature>
<dbReference type="PANTHER" id="PTHR13475">
    <property type="entry name" value="NEUGRIN"/>
    <property type="match status" value="1"/>
</dbReference>
<comment type="similarity">
    <text evidence="2">Belongs to the RRG9 family.</text>
</comment>
<dbReference type="GO" id="GO:0005634">
    <property type="term" value="C:nucleus"/>
    <property type="evidence" value="ECO:0007669"/>
    <property type="project" value="TreeGrafter"/>
</dbReference>
<dbReference type="EMBL" id="KZ302032">
    <property type="protein sequence ID" value="PFH49346.1"/>
    <property type="molecule type" value="Genomic_DNA"/>
</dbReference>
<evidence type="ECO:0000256" key="4">
    <source>
        <dbReference type="SAM" id="MobiDB-lite"/>
    </source>
</evidence>
<sequence>NSNTPIDLSEDNDLVNGTRPRPPSSSSTSRKPQKREPTPAHHKAHRYAMKERFPEGWSPPKKLSRDAMHGLRRLHALDPEQFSTPVLAARFRISPEAVRRILKSRWEPTTERQVKLAQKEREGRLRRLDERVEYKRREEQEARDVGGKNGVERDKLEF</sequence>
<reference evidence="5 6" key="1">
    <citation type="submission" date="2014-02" db="EMBL/GenBank/DDBJ databases">
        <title>Transposable element dynamics among asymbiotic and ectomycorrhizal Amanita fungi.</title>
        <authorList>
            <consortium name="DOE Joint Genome Institute"/>
            <person name="Hess J."/>
            <person name="Skrede I."/>
            <person name="Wolfe B."/>
            <person name="LaButti K."/>
            <person name="Ohm R.A."/>
            <person name="Grigoriev I.V."/>
            <person name="Pringle A."/>
        </authorList>
    </citation>
    <scope>NUCLEOTIDE SEQUENCE [LARGE SCALE GENOMIC DNA]</scope>
    <source>
        <strain evidence="5 6">SKay4041</strain>
    </source>
</reference>
<dbReference type="OrthoDB" id="5578174at2759"/>
<accession>A0A2A9NNN0</accession>
<comment type="function">
    <text evidence="1">Required for respiratory activity and maintenance and expression of the mitochondrial genome.</text>
</comment>
<proteinExistence type="inferred from homology"/>
<gene>
    <name evidence="5" type="ORF">AMATHDRAFT_124370</name>
</gene>
<keyword evidence="6" id="KW-1185">Reference proteome</keyword>
<evidence type="ECO:0000313" key="6">
    <source>
        <dbReference type="Proteomes" id="UP000242287"/>
    </source>
</evidence>